<evidence type="ECO:0000313" key="3">
    <source>
        <dbReference type="Proteomes" id="UP000075476"/>
    </source>
</evidence>
<feature type="domain" description="HD-GYP" evidence="1">
    <location>
        <begin position="1"/>
        <end position="83"/>
    </location>
</feature>
<dbReference type="Gene3D" id="1.10.3210.10">
    <property type="entry name" value="Hypothetical protein af1432"/>
    <property type="match status" value="1"/>
</dbReference>
<dbReference type="CDD" id="cd00077">
    <property type="entry name" value="HDc"/>
    <property type="match status" value="1"/>
</dbReference>
<accession>A0A9X0MFY5</accession>
<dbReference type="InterPro" id="IPR003607">
    <property type="entry name" value="HD/PDEase_dom"/>
</dbReference>
<organism evidence="2 3">
    <name type="scientific">Bacillus cereus</name>
    <dbReference type="NCBI Taxonomy" id="1396"/>
    <lineage>
        <taxon>Bacteria</taxon>
        <taxon>Bacillati</taxon>
        <taxon>Bacillota</taxon>
        <taxon>Bacilli</taxon>
        <taxon>Bacillales</taxon>
        <taxon>Bacillaceae</taxon>
        <taxon>Bacillus</taxon>
        <taxon>Bacillus cereus group</taxon>
    </lineage>
</organism>
<dbReference type="Pfam" id="PF01966">
    <property type="entry name" value="HD"/>
    <property type="match status" value="1"/>
</dbReference>
<gene>
    <name evidence="2" type="ORF">AT268_29905</name>
</gene>
<protein>
    <recommendedName>
        <fullName evidence="1">HD-GYP domain-containing protein</fullName>
    </recommendedName>
</protein>
<reference evidence="2 3" key="1">
    <citation type="submission" date="2015-12" db="EMBL/GenBank/DDBJ databases">
        <title>Bacillus cereus Group isolate.</title>
        <authorList>
            <person name="Kovac J."/>
        </authorList>
    </citation>
    <scope>NUCLEOTIDE SEQUENCE [LARGE SCALE GENOMIC DNA]</scope>
    <source>
        <strain evidence="2 3">FSL K6-0073</strain>
    </source>
</reference>
<sequence length="83" mass="9839">MLFYLLCLKDPYTKDHSKRVSIYATVLAKEAKEYNSEALTKLYHSCLLHDIWKMRIPNKIFKKTSSLTKEEYDVMKSHPERGI</sequence>
<evidence type="ECO:0000259" key="1">
    <source>
        <dbReference type="PROSITE" id="PS51832"/>
    </source>
</evidence>
<dbReference type="SUPFAM" id="SSF109604">
    <property type="entry name" value="HD-domain/PDEase-like"/>
    <property type="match status" value="1"/>
</dbReference>
<dbReference type="PROSITE" id="PS51832">
    <property type="entry name" value="HD_GYP"/>
    <property type="match status" value="1"/>
</dbReference>
<proteinExistence type="predicted"/>
<dbReference type="EMBL" id="LOMO01000106">
    <property type="protein sequence ID" value="KXY38813.1"/>
    <property type="molecule type" value="Genomic_DNA"/>
</dbReference>
<comment type="caution">
    <text evidence="2">The sequence shown here is derived from an EMBL/GenBank/DDBJ whole genome shotgun (WGS) entry which is preliminary data.</text>
</comment>
<name>A0A9X0MFY5_BACCE</name>
<dbReference type="AlphaFoldDB" id="A0A9X0MFY5"/>
<dbReference type="PANTHER" id="PTHR43155">
    <property type="entry name" value="CYCLIC DI-GMP PHOSPHODIESTERASE PA4108-RELATED"/>
    <property type="match status" value="1"/>
</dbReference>
<dbReference type="InterPro" id="IPR037522">
    <property type="entry name" value="HD_GYP_dom"/>
</dbReference>
<evidence type="ECO:0000313" key="2">
    <source>
        <dbReference type="EMBL" id="KXY38813.1"/>
    </source>
</evidence>
<dbReference type="InterPro" id="IPR006674">
    <property type="entry name" value="HD_domain"/>
</dbReference>
<dbReference type="Proteomes" id="UP000075476">
    <property type="component" value="Unassembled WGS sequence"/>
</dbReference>